<dbReference type="EMBL" id="NUAN01000071">
    <property type="protein sequence ID" value="PEN97792.1"/>
    <property type="molecule type" value="Genomic_DNA"/>
</dbReference>
<sequence>MTAQVMELNDSEAVDLHDFKIYNIFQSFIGAHAMNSERTAGEYRSRITEFFQIVLKKPIQLVKKEDVVNIERLDIQNYISKLLENGNSKKTIKTKLNSVSSFYSEMMKNKILLNPSILRVNMKTTTKHHDSLSFHELEELYEFMEGEKELSLEKRLVTKFFATTANRRSVTFNMTWDNITQKTDVMTGRKVWVVTVIAKGVKESEKPISDEFYEELQQLNNGQDKVFSLSSRTYERALERFSKQLGRKVTIHGLKATAVTIGYQMTKDINLCKQLADHEDISTTGIYLKEEKSYTNQLSYNMSRKLDDSILKDMSKEDLLSFLESNEDIKNSILMRLGV</sequence>
<dbReference type="Gene3D" id="1.10.443.10">
    <property type="entry name" value="Intergrase catalytic core"/>
    <property type="match status" value="1"/>
</dbReference>
<comment type="similarity">
    <text evidence="1">Belongs to the 'phage' integrase family.</text>
</comment>
<dbReference type="InterPro" id="IPR050090">
    <property type="entry name" value="Tyrosine_recombinase_XerCD"/>
</dbReference>
<evidence type="ECO:0000256" key="4">
    <source>
        <dbReference type="ARBA" id="ARBA00023172"/>
    </source>
</evidence>
<evidence type="ECO:0000256" key="5">
    <source>
        <dbReference type="PROSITE-ProRule" id="PRU01248"/>
    </source>
</evidence>
<reference evidence="8 9" key="1">
    <citation type="submission" date="2017-09" db="EMBL/GenBank/DDBJ databases">
        <title>Large-scale bioinformatics analysis of Bacillus genomes uncovers conserved roles of natural products in bacterial physiology.</title>
        <authorList>
            <consortium name="Agbiome Team Llc"/>
            <person name="Bleich R.M."/>
            <person name="Kirk G.J."/>
            <person name="Santa Maria K.C."/>
            <person name="Allen S.E."/>
            <person name="Farag S."/>
            <person name="Shank E.A."/>
            <person name="Bowers A."/>
        </authorList>
    </citation>
    <scope>NUCLEOTIDE SEQUENCE [LARGE SCALE GENOMIC DNA]</scope>
    <source>
        <strain evidence="8 9">AFS027647</strain>
    </source>
</reference>
<evidence type="ECO:0000256" key="2">
    <source>
        <dbReference type="ARBA" id="ARBA00022908"/>
    </source>
</evidence>
<dbReference type="Pfam" id="PF13495">
    <property type="entry name" value="Phage_int_SAM_4"/>
    <property type="match status" value="1"/>
</dbReference>
<dbReference type="PANTHER" id="PTHR30349:SF64">
    <property type="entry name" value="PROPHAGE INTEGRASE INTD-RELATED"/>
    <property type="match status" value="1"/>
</dbReference>
<dbReference type="GO" id="GO:0003677">
    <property type="term" value="F:DNA binding"/>
    <property type="evidence" value="ECO:0007669"/>
    <property type="project" value="UniProtKB-UniRule"/>
</dbReference>
<dbReference type="Gene3D" id="1.10.150.130">
    <property type="match status" value="1"/>
</dbReference>
<evidence type="ECO:0000313" key="9">
    <source>
        <dbReference type="Proteomes" id="UP000220691"/>
    </source>
</evidence>
<proteinExistence type="inferred from homology"/>
<name>A0A9X6UBT9_BACCE</name>
<evidence type="ECO:0000259" key="7">
    <source>
        <dbReference type="PROSITE" id="PS51900"/>
    </source>
</evidence>
<dbReference type="CDD" id="cd00397">
    <property type="entry name" value="DNA_BRE_C"/>
    <property type="match status" value="1"/>
</dbReference>
<evidence type="ECO:0000313" key="8">
    <source>
        <dbReference type="EMBL" id="PEN97792.1"/>
    </source>
</evidence>
<keyword evidence="2" id="KW-0229">DNA integration</keyword>
<dbReference type="PROSITE" id="PS51900">
    <property type="entry name" value="CB"/>
    <property type="match status" value="1"/>
</dbReference>
<dbReference type="InterPro" id="IPR011010">
    <property type="entry name" value="DNA_brk_join_enz"/>
</dbReference>
<gene>
    <name evidence="8" type="ORF">CN553_12130</name>
</gene>
<keyword evidence="4" id="KW-0233">DNA recombination</keyword>
<dbReference type="SUPFAM" id="SSF56349">
    <property type="entry name" value="DNA breaking-rejoining enzymes"/>
    <property type="match status" value="1"/>
</dbReference>
<dbReference type="InterPro" id="IPR044068">
    <property type="entry name" value="CB"/>
</dbReference>
<organism evidence="8 9">
    <name type="scientific">Bacillus cereus</name>
    <dbReference type="NCBI Taxonomy" id="1396"/>
    <lineage>
        <taxon>Bacteria</taxon>
        <taxon>Bacillati</taxon>
        <taxon>Bacillota</taxon>
        <taxon>Bacilli</taxon>
        <taxon>Bacillales</taxon>
        <taxon>Bacillaceae</taxon>
        <taxon>Bacillus</taxon>
        <taxon>Bacillus cereus group</taxon>
    </lineage>
</organism>
<protein>
    <recommendedName>
        <fullName evidence="10">Integrase</fullName>
    </recommendedName>
</protein>
<dbReference type="PROSITE" id="PS51898">
    <property type="entry name" value="TYR_RECOMBINASE"/>
    <property type="match status" value="1"/>
</dbReference>
<dbReference type="GO" id="GO:0006310">
    <property type="term" value="P:DNA recombination"/>
    <property type="evidence" value="ECO:0007669"/>
    <property type="project" value="UniProtKB-KW"/>
</dbReference>
<dbReference type="InterPro" id="IPR004107">
    <property type="entry name" value="Integrase_SAM-like_N"/>
</dbReference>
<accession>A0A9X6UBT9</accession>
<dbReference type="InterPro" id="IPR010998">
    <property type="entry name" value="Integrase_recombinase_N"/>
</dbReference>
<dbReference type="Pfam" id="PF00589">
    <property type="entry name" value="Phage_integrase"/>
    <property type="match status" value="1"/>
</dbReference>
<comment type="caution">
    <text evidence="8">The sequence shown here is derived from an EMBL/GenBank/DDBJ whole genome shotgun (WGS) entry which is preliminary data.</text>
</comment>
<keyword evidence="3 5" id="KW-0238">DNA-binding</keyword>
<evidence type="ECO:0000256" key="3">
    <source>
        <dbReference type="ARBA" id="ARBA00023125"/>
    </source>
</evidence>
<dbReference type="InterPro" id="IPR002104">
    <property type="entry name" value="Integrase_catalytic"/>
</dbReference>
<dbReference type="PANTHER" id="PTHR30349">
    <property type="entry name" value="PHAGE INTEGRASE-RELATED"/>
    <property type="match status" value="1"/>
</dbReference>
<evidence type="ECO:0008006" key="10">
    <source>
        <dbReference type="Google" id="ProtNLM"/>
    </source>
</evidence>
<evidence type="ECO:0000256" key="1">
    <source>
        <dbReference type="ARBA" id="ARBA00008857"/>
    </source>
</evidence>
<dbReference type="Proteomes" id="UP000220691">
    <property type="component" value="Unassembled WGS sequence"/>
</dbReference>
<feature type="domain" description="Core-binding (CB)" evidence="7">
    <location>
        <begin position="19"/>
        <end position="107"/>
    </location>
</feature>
<evidence type="ECO:0000259" key="6">
    <source>
        <dbReference type="PROSITE" id="PS51898"/>
    </source>
</evidence>
<dbReference type="RefSeq" id="WP_098126391.1">
    <property type="nucleotide sequence ID" value="NZ_NUAN01000071.1"/>
</dbReference>
<feature type="domain" description="Tyr recombinase" evidence="6">
    <location>
        <begin position="127"/>
        <end position="303"/>
    </location>
</feature>
<dbReference type="AlphaFoldDB" id="A0A9X6UBT9"/>
<dbReference type="InterPro" id="IPR013762">
    <property type="entry name" value="Integrase-like_cat_sf"/>
</dbReference>
<dbReference type="GO" id="GO:0015074">
    <property type="term" value="P:DNA integration"/>
    <property type="evidence" value="ECO:0007669"/>
    <property type="project" value="UniProtKB-KW"/>
</dbReference>